<evidence type="ECO:0000256" key="1">
    <source>
        <dbReference type="ARBA" id="ARBA00005261"/>
    </source>
</evidence>
<keyword evidence="4" id="KW-0647">Proteasome</keyword>
<dbReference type="OrthoDB" id="17536at2759"/>
<protein>
    <recommendedName>
        <fullName evidence="2">Proteasome assembly chaperone 1</fullName>
    </recommendedName>
</protein>
<dbReference type="Proteomes" id="UP000027135">
    <property type="component" value="Unassembled WGS sequence"/>
</dbReference>
<dbReference type="GO" id="GO:0005783">
    <property type="term" value="C:endoplasmic reticulum"/>
    <property type="evidence" value="ECO:0007669"/>
    <property type="project" value="InterPro"/>
</dbReference>
<comment type="similarity">
    <text evidence="1">Belongs to the PSMG1 family.</text>
</comment>
<accession>A0A067RK39</accession>
<dbReference type="PANTHER" id="PTHR15069:SF1">
    <property type="entry name" value="PROTEASOME ASSEMBLY CHAPERONE 1"/>
    <property type="match status" value="1"/>
</dbReference>
<dbReference type="eggNOG" id="ENOG502QTPH">
    <property type="taxonomic scope" value="Eukaryota"/>
</dbReference>
<dbReference type="PANTHER" id="PTHR15069">
    <property type="entry name" value="PROTEASOME ASSEMBLY CHAPERONE 1"/>
    <property type="match status" value="1"/>
</dbReference>
<dbReference type="FunCoup" id="A0A067RK39">
    <property type="interactions" value="73"/>
</dbReference>
<dbReference type="EMBL" id="KK852463">
    <property type="protein sequence ID" value="KDR23393.1"/>
    <property type="molecule type" value="Genomic_DNA"/>
</dbReference>
<organism evidence="4 5">
    <name type="scientific">Zootermopsis nevadensis</name>
    <name type="common">Dampwood termite</name>
    <dbReference type="NCBI Taxonomy" id="136037"/>
    <lineage>
        <taxon>Eukaryota</taxon>
        <taxon>Metazoa</taxon>
        <taxon>Ecdysozoa</taxon>
        <taxon>Arthropoda</taxon>
        <taxon>Hexapoda</taxon>
        <taxon>Insecta</taxon>
        <taxon>Pterygota</taxon>
        <taxon>Neoptera</taxon>
        <taxon>Polyneoptera</taxon>
        <taxon>Dictyoptera</taxon>
        <taxon>Blattodea</taxon>
        <taxon>Blattoidea</taxon>
        <taxon>Termitoidae</taxon>
        <taxon>Termopsidae</taxon>
        <taxon>Zootermopsis</taxon>
    </lineage>
</organism>
<reference evidence="4 5" key="1">
    <citation type="journal article" date="2014" name="Nat. Commun.">
        <title>Molecular traces of alternative social organization in a termite genome.</title>
        <authorList>
            <person name="Terrapon N."/>
            <person name="Li C."/>
            <person name="Robertson H.M."/>
            <person name="Ji L."/>
            <person name="Meng X."/>
            <person name="Booth W."/>
            <person name="Chen Z."/>
            <person name="Childers C.P."/>
            <person name="Glastad K.M."/>
            <person name="Gokhale K."/>
            <person name="Gowin J."/>
            <person name="Gronenberg W."/>
            <person name="Hermansen R.A."/>
            <person name="Hu H."/>
            <person name="Hunt B.G."/>
            <person name="Huylmans A.K."/>
            <person name="Khalil S.M."/>
            <person name="Mitchell R.D."/>
            <person name="Munoz-Torres M.C."/>
            <person name="Mustard J.A."/>
            <person name="Pan H."/>
            <person name="Reese J.T."/>
            <person name="Scharf M.E."/>
            <person name="Sun F."/>
            <person name="Vogel H."/>
            <person name="Xiao J."/>
            <person name="Yang W."/>
            <person name="Yang Z."/>
            <person name="Yang Z."/>
            <person name="Zhou J."/>
            <person name="Zhu J."/>
            <person name="Brent C.S."/>
            <person name="Elsik C.G."/>
            <person name="Goodisman M.A."/>
            <person name="Liberles D.A."/>
            <person name="Roe R.M."/>
            <person name="Vargo E.L."/>
            <person name="Vilcinskas A."/>
            <person name="Wang J."/>
            <person name="Bornberg-Bauer E."/>
            <person name="Korb J."/>
            <person name="Zhang G."/>
            <person name="Liebig J."/>
        </authorList>
    </citation>
    <scope>NUCLEOTIDE SEQUENCE [LARGE SCALE GENOMIC DNA]</scope>
    <source>
        <tissue evidence="4">Whole organism</tissue>
    </source>
</reference>
<dbReference type="Pfam" id="PF16094">
    <property type="entry name" value="PAC1"/>
    <property type="match status" value="1"/>
</dbReference>
<proteinExistence type="inferred from homology"/>
<evidence type="ECO:0000313" key="5">
    <source>
        <dbReference type="Proteomes" id="UP000027135"/>
    </source>
</evidence>
<name>A0A067RK39_ZOONE</name>
<dbReference type="GO" id="GO:0070628">
    <property type="term" value="F:proteasome binding"/>
    <property type="evidence" value="ECO:0007669"/>
    <property type="project" value="TreeGrafter"/>
</dbReference>
<gene>
    <name evidence="4" type="ORF">L798_05356</name>
</gene>
<dbReference type="GO" id="GO:0080129">
    <property type="term" value="P:proteasome core complex assembly"/>
    <property type="evidence" value="ECO:0007669"/>
    <property type="project" value="TreeGrafter"/>
</dbReference>
<sequence length="258" mass="29321">MATFFGEVVERSSRAFWGDESDSEDDVHSESHKNYRNLEVSSSAIIPSTIKLFLVVHGPLTEGFIEACFVDKGVPIVEIKETGTEDNEQLRRRKIKSSVIYHLASDILLCICSPHLDIAQSFDFTEKISPWMKNAEQVIILTCSHISGYHITRYQNDPPDIFMKALRTNNFIYPVLSDRLEQPNTVKGIPAAVLTWCQTFKIPAVLYICYARNYEVDSDSVKLFVHLFSKLPFKLLKEKPNFTNKLCGGSEISSTLYL</sequence>
<dbReference type="InterPro" id="IPR016565">
    <property type="entry name" value="Proteasome_assmbl_chp_1"/>
</dbReference>
<keyword evidence="3" id="KW-0143">Chaperone</keyword>
<dbReference type="InParanoid" id="A0A067RK39"/>
<evidence type="ECO:0000313" key="4">
    <source>
        <dbReference type="EMBL" id="KDR23393.1"/>
    </source>
</evidence>
<dbReference type="STRING" id="136037.A0A067RK39"/>
<evidence type="ECO:0000256" key="2">
    <source>
        <dbReference type="ARBA" id="ARBA00019180"/>
    </source>
</evidence>
<dbReference type="GO" id="GO:0000502">
    <property type="term" value="C:proteasome complex"/>
    <property type="evidence" value="ECO:0007669"/>
    <property type="project" value="UniProtKB-KW"/>
</dbReference>
<keyword evidence="5" id="KW-1185">Reference proteome</keyword>
<dbReference type="OMA" id="QCEIREG"/>
<evidence type="ECO:0000256" key="3">
    <source>
        <dbReference type="ARBA" id="ARBA00023186"/>
    </source>
</evidence>
<dbReference type="AlphaFoldDB" id="A0A067RK39"/>